<organism evidence="2 3">
    <name type="scientific">Elysia crispata</name>
    <name type="common">lettuce slug</name>
    <dbReference type="NCBI Taxonomy" id="231223"/>
    <lineage>
        <taxon>Eukaryota</taxon>
        <taxon>Metazoa</taxon>
        <taxon>Spiralia</taxon>
        <taxon>Lophotrochozoa</taxon>
        <taxon>Mollusca</taxon>
        <taxon>Gastropoda</taxon>
        <taxon>Heterobranchia</taxon>
        <taxon>Euthyneura</taxon>
        <taxon>Panpulmonata</taxon>
        <taxon>Sacoglossa</taxon>
        <taxon>Placobranchoidea</taxon>
        <taxon>Plakobranchidae</taxon>
        <taxon>Elysia</taxon>
    </lineage>
</organism>
<dbReference type="AlphaFoldDB" id="A0AAE1E7H6"/>
<dbReference type="Proteomes" id="UP001283361">
    <property type="component" value="Unassembled WGS sequence"/>
</dbReference>
<evidence type="ECO:0000256" key="1">
    <source>
        <dbReference type="SAM" id="MobiDB-lite"/>
    </source>
</evidence>
<comment type="caution">
    <text evidence="2">The sequence shown here is derived from an EMBL/GenBank/DDBJ whole genome shotgun (WGS) entry which is preliminary data.</text>
</comment>
<evidence type="ECO:0000313" key="3">
    <source>
        <dbReference type="Proteomes" id="UP001283361"/>
    </source>
</evidence>
<reference evidence="2" key="1">
    <citation type="journal article" date="2023" name="G3 (Bethesda)">
        <title>A reference genome for the long-term kleptoplast-retaining sea slug Elysia crispata morphotype clarki.</title>
        <authorList>
            <person name="Eastman K.E."/>
            <person name="Pendleton A.L."/>
            <person name="Shaikh M.A."/>
            <person name="Suttiyut T."/>
            <person name="Ogas R."/>
            <person name="Tomko P."/>
            <person name="Gavelis G."/>
            <person name="Widhalm J.R."/>
            <person name="Wisecaver J.H."/>
        </authorList>
    </citation>
    <scope>NUCLEOTIDE SEQUENCE</scope>
    <source>
        <strain evidence="2">ECLA1</strain>
    </source>
</reference>
<evidence type="ECO:0000313" key="2">
    <source>
        <dbReference type="EMBL" id="KAK3797249.1"/>
    </source>
</evidence>
<dbReference type="EMBL" id="JAWDGP010000795">
    <property type="protein sequence ID" value="KAK3797249.1"/>
    <property type="molecule type" value="Genomic_DNA"/>
</dbReference>
<proteinExistence type="predicted"/>
<protein>
    <submittedName>
        <fullName evidence="2">Uncharacterized protein</fullName>
    </submittedName>
</protein>
<feature type="region of interest" description="Disordered" evidence="1">
    <location>
        <begin position="43"/>
        <end position="80"/>
    </location>
</feature>
<gene>
    <name evidence="2" type="ORF">RRG08_030474</name>
</gene>
<sequence length="138" mass="14683">MTSDAKGSNATALERNRFSVCALSLPSRFLPHACVLLSELDVKPSPHHSSSINLPNSTSRPLRPPQLVSRGTTRVAGQPPQHVAATDFSAVVFDSHSSSHSSDVQIKSNIAWRSLPPPLAHPSQVDAGSRPSAAHSEH</sequence>
<accession>A0AAE1E7H6</accession>
<name>A0AAE1E7H6_9GAST</name>
<feature type="region of interest" description="Disordered" evidence="1">
    <location>
        <begin position="115"/>
        <end position="138"/>
    </location>
</feature>
<keyword evidence="3" id="KW-1185">Reference proteome</keyword>
<feature type="compositionally biased region" description="Polar residues" evidence="1">
    <location>
        <begin position="47"/>
        <end position="60"/>
    </location>
</feature>